<dbReference type="EMBL" id="LT629772">
    <property type="protein sequence ID" value="SDS65295.1"/>
    <property type="molecule type" value="Genomic_DNA"/>
</dbReference>
<accession>A0A1H1TYG2</accession>
<dbReference type="Proteomes" id="UP000199103">
    <property type="component" value="Chromosome I"/>
</dbReference>
<feature type="region of interest" description="Disordered" evidence="1">
    <location>
        <begin position="61"/>
        <end position="97"/>
    </location>
</feature>
<evidence type="ECO:0000256" key="2">
    <source>
        <dbReference type="SAM" id="SignalP"/>
    </source>
</evidence>
<dbReference type="STRING" id="630515.SAMN04489812_2570"/>
<protein>
    <recommendedName>
        <fullName evidence="5">PKD domain-containing protein</fullName>
    </recommendedName>
</protein>
<organism evidence="3 4">
    <name type="scientific">Microlunatus soli</name>
    <dbReference type="NCBI Taxonomy" id="630515"/>
    <lineage>
        <taxon>Bacteria</taxon>
        <taxon>Bacillati</taxon>
        <taxon>Actinomycetota</taxon>
        <taxon>Actinomycetes</taxon>
        <taxon>Propionibacteriales</taxon>
        <taxon>Propionibacteriaceae</taxon>
        <taxon>Microlunatus</taxon>
    </lineage>
</organism>
<evidence type="ECO:0000256" key="1">
    <source>
        <dbReference type="SAM" id="MobiDB-lite"/>
    </source>
</evidence>
<reference evidence="3 4" key="1">
    <citation type="submission" date="2016-10" db="EMBL/GenBank/DDBJ databases">
        <authorList>
            <person name="de Groot N.N."/>
        </authorList>
    </citation>
    <scope>NUCLEOTIDE SEQUENCE [LARGE SCALE GENOMIC DNA]</scope>
    <source>
        <strain evidence="3 4">DSM 21800</strain>
    </source>
</reference>
<keyword evidence="4" id="KW-1185">Reference proteome</keyword>
<feature type="region of interest" description="Disordered" evidence="1">
    <location>
        <begin position="154"/>
        <end position="181"/>
    </location>
</feature>
<dbReference type="OrthoDB" id="3734102at2"/>
<evidence type="ECO:0000313" key="3">
    <source>
        <dbReference type="EMBL" id="SDS65295.1"/>
    </source>
</evidence>
<dbReference type="RefSeq" id="WP_091525324.1">
    <property type="nucleotide sequence ID" value="NZ_LT629772.1"/>
</dbReference>
<feature type="compositionally biased region" description="Pro residues" evidence="1">
    <location>
        <begin position="156"/>
        <end position="167"/>
    </location>
</feature>
<proteinExistence type="predicted"/>
<sequence length="351" mass="37324">MRVLRKRALRSLVGAAALALSIQLGLSSAALADTYDDEERGNSLSFEDNDVEGVARKKVEAEVEATQTAQGTDRVKSGDSGSSQSSSSSTGQPRVRTGPTYEDLVAQALKHNQAERAKQEASEAAQANCVDGETLAHLMHSCNPTYEAQLMDMPDKPAPAAPAPQAPAPVGGAAPAPPPKITKEDVWLKAKATLSTKPATPRVGPDYSVHHLRSEVTGQPLDSVVGYPLWFWAEGGDLSAKVAKQKLAGMTVSLSMKPGKVTINPGDGNTFTCANNGTEWTPQVEAGAASPTCGYKYQKTGTYRVSMTTQWTVHYVIDNGEGEPLVGDETLHGTRTRQLRIGELQVVTVDR</sequence>
<feature type="compositionally biased region" description="Low complexity" evidence="1">
    <location>
        <begin position="78"/>
        <end position="91"/>
    </location>
</feature>
<dbReference type="AlphaFoldDB" id="A0A1H1TYG2"/>
<evidence type="ECO:0008006" key="5">
    <source>
        <dbReference type="Google" id="ProtNLM"/>
    </source>
</evidence>
<name>A0A1H1TYG2_9ACTN</name>
<gene>
    <name evidence="3" type="ORF">SAMN04489812_2570</name>
</gene>
<feature type="signal peptide" evidence="2">
    <location>
        <begin position="1"/>
        <end position="32"/>
    </location>
</feature>
<evidence type="ECO:0000313" key="4">
    <source>
        <dbReference type="Proteomes" id="UP000199103"/>
    </source>
</evidence>
<keyword evidence="2" id="KW-0732">Signal</keyword>
<feature type="chain" id="PRO_5039536836" description="PKD domain-containing protein" evidence="2">
    <location>
        <begin position="33"/>
        <end position="351"/>
    </location>
</feature>